<name>A0AAQ4FGX5_AMBAM</name>
<gene>
    <name evidence="3" type="ORF">V5799_007744</name>
</gene>
<evidence type="ECO:0000313" key="4">
    <source>
        <dbReference type="Proteomes" id="UP001321473"/>
    </source>
</evidence>
<dbReference type="AlphaFoldDB" id="A0AAQ4FGX5"/>
<feature type="domain" description="Ubiquitin-like" evidence="2">
    <location>
        <begin position="39"/>
        <end position="86"/>
    </location>
</feature>
<dbReference type="CDD" id="cd17039">
    <property type="entry name" value="Ubl_ubiquitin_like"/>
    <property type="match status" value="1"/>
</dbReference>
<dbReference type="Proteomes" id="UP001321473">
    <property type="component" value="Unassembled WGS sequence"/>
</dbReference>
<dbReference type="SUPFAM" id="SSF54236">
    <property type="entry name" value="Ubiquitin-like"/>
    <property type="match status" value="1"/>
</dbReference>
<dbReference type="InterPro" id="IPR029071">
    <property type="entry name" value="Ubiquitin-like_domsf"/>
</dbReference>
<dbReference type="InterPro" id="IPR000626">
    <property type="entry name" value="Ubiquitin-like_dom"/>
</dbReference>
<organism evidence="3 4">
    <name type="scientific">Amblyomma americanum</name>
    <name type="common">Lone star tick</name>
    <dbReference type="NCBI Taxonomy" id="6943"/>
    <lineage>
        <taxon>Eukaryota</taxon>
        <taxon>Metazoa</taxon>
        <taxon>Ecdysozoa</taxon>
        <taxon>Arthropoda</taxon>
        <taxon>Chelicerata</taxon>
        <taxon>Arachnida</taxon>
        <taxon>Acari</taxon>
        <taxon>Parasitiformes</taxon>
        <taxon>Ixodida</taxon>
        <taxon>Ixodoidea</taxon>
        <taxon>Ixodidae</taxon>
        <taxon>Amblyomminae</taxon>
        <taxon>Amblyomma</taxon>
    </lineage>
</organism>
<evidence type="ECO:0000313" key="3">
    <source>
        <dbReference type="EMBL" id="KAK8785892.1"/>
    </source>
</evidence>
<evidence type="ECO:0000259" key="2">
    <source>
        <dbReference type="PROSITE" id="PS50053"/>
    </source>
</evidence>
<dbReference type="Pfam" id="PF00240">
    <property type="entry name" value="ubiquitin"/>
    <property type="match status" value="1"/>
</dbReference>
<protein>
    <recommendedName>
        <fullName evidence="2">Ubiquitin-like domain-containing protein</fullName>
    </recommendedName>
</protein>
<keyword evidence="4" id="KW-1185">Reference proteome</keyword>
<comment type="caution">
    <text evidence="3">The sequence shown here is derived from an EMBL/GenBank/DDBJ whole genome shotgun (WGS) entry which is preliminary data.</text>
</comment>
<dbReference type="EMBL" id="JARKHS020003231">
    <property type="protein sequence ID" value="KAK8785892.1"/>
    <property type="molecule type" value="Genomic_DNA"/>
</dbReference>
<sequence>MDSAATPVSTGTKAVDLPTDPDLNGDQESDSQTPGDIPLRLTVRMLTKQVISVETFSSDTVLDLKMQLQDTVGYPADQLKLIFTRQ</sequence>
<dbReference type="PROSITE" id="PS50053">
    <property type="entry name" value="UBIQUITIN_2"/>
    <property type="match status" value="1"/>
</dbReference>
<proteinExistence type="predicted"/>
<accession>A0AAQ4FGX5</accession>
<evidence type="ECO:0000256" key="1">
    <source>
        <dbReference type="SAM" id="MobiDB-lite"/>
    </source>
</evidence>
<dbReference type="Gene3D" id="3.10.20.90">
    <property type="entry name" value="Phosphatidylinositol 3-kinase Catalytic Subunit, Chain A, domain 1"/>
    <property type="match status" value="1"/>
</dbReference>
<reference evidence="3 4" key="1">
    <citation type="journal article" date="2023" name="Arcadia Sci">
        <title>De novo assembly of a long-read Amblyomma americanum tick genome.</title>
        <authorList>
            <person name="Chou S."/>
            <person name="Poskanzer K.E."/>
            <person name="Rollins M."/>
            <person name="Thuy-Boun P.S."/>
        </authorList>
    </citation>
    <scope>NUCLEOTIDE SEQUENCE [LARGE SCALE GENOMIC DNA]</scope>
    <source>
        <strain evidence="3">F_SG_1</strain>
        <tissue evidence="3">Salivary glands</tissue>
    </source>
</reference>
<feature type="region of interest" description="Disordered" evidence="1">
    <location>
        <begin position="1"/>
        <end position="36"/>
    </location>
</feature>
<feature type="compositionally biased region" description="Polar residues" evidence="1">
    <location>
        <begin position="1"/>
        <end position="12"/>
    </location>
</feature>